<comment type="caution">
    <text evidence="1">The sequence shown here is derived from an EMBL/GenBank/DDBJ whole genome shotgun (WGS) entry which is preliminary data.</text>
</comment>
<organism evidence="1 3">
    <name type="scientific">Streptococcus mitis</name>
    <dbReference type="NCBI Taxonomy" id="28037"/>
    <lineage>
        <taxon>Bacteria</taxon>
        <taxon>Bacillati</taxon>
        <taxon>Bacillota</taxon>
        <taxon>Bacilli</taxon>
        <taxon>Lactobacillales</taxon>
        <taxon>Streptococcaceae</taxon>
        <taxon>Streptococcus</taxon>
        <taxon>Streptococcus mitis group</taxon>
    </lineage>
</organism>
<dbReference type="RefSeq" id="WP_101781619.1">
    <property type="nucleotide sequence ID" value="NZ_JASHCH010000005.1"/>
</dbReference>
<dbReference type="AlphaFoldDB" id="A0A2I1U137"/>
<dbReference type="Proteomes" id="UP000234971">
    <property type="component" value="Unassembled WGS sequence"/>
</dbReference>
<name>A0A2I1U137_STRMT</name>
<dbReference type="EMBL" id="PKID01000001">
    <property type="protein sequence ID" value="PKZ99584.1"/>
    <property type="molecule type" value="Genomic_DNA"/>
</dbReference>
<evidence type="ECO:0000313" key="3">
    <source>
        <dbReference type="Proteomes" id="UP000234902"/>
    </source>
</evidence>
<dbReference type="Proteomes" id="UP000234902">
    <property type="component" value="Unassembled WGS sequence"/>
</dbReference>
<reference evidence="3 4" key="1">
    <citation type="submission" date="2017-12" db="EMBL/GenBank/DDBJ databases">
        <title>Phylogenetic diversity of female urinary microbiome.</title>
        <authorList>
            <person name="Thomas-White K."/>
            <person name="Wolfe A.J."/>
        </authorList>
    </citation>
    <scope>NUCLEOTIDE SEQUENCE [LARGE SCALE GENOMIC DNA]</scope>
    <source>
        <strain evidence="1 3">UMB0079</strain>
        <strain evidence="2 4">UMB1341</strain>
    </source>
</reference>
<dbReference type="EMBL" id="PKIE01000002">
    <property type="protein sequence ID" value="PLA60408.1"/>
    <property type="molecule type" value="Genomic_DNA"/>
</dbReference>
<protein>
    <submittedName>
        <fullName evidence="1">Uncharacterized protein</fullName>
    </submittedName>
</protein>
<proteinExistence type="predicted"/>
<evidence type="ECO:0000313" key="1">
    <source>
        <dbReference type="EMBL" id="PKZ99584.1"/>
    </source>
</evidence>
<sequence>MKLKKKRIRNSAKAKMKSIEKAIKIGMDNLYSNVSYLLQELELKNDASSEYVILKSKDDILEEMDKLKKDIIFLSKGVNINFIIPILLKALDKIYFDDNWKHLKDKGIALKNLIAIIWSEGDKTLLSNTCVLERSFFVLLKKMIKYSKLVHYQWLFSGEKNDLQIVLYLSEMEVELDETSRKFLQNNYIFPEVTYGDGQRSTGINNNLFFDDPGKYIDSINKIFDGAEPNNIDYFKGTFFEHFKGVDDTRYTNFWKGFKIRLNLFTNSFVQQQNNGGIFYLSMSEFERITSQYTYDSNFKNNLMLTRDFIDIDYLGNPNKIVSRPLIPLFNEKYCFISCYNMFDSLNNYIESFIFKMNTTGTIPEKDEELFQIIYSKPFEIEVIKLLCNSGYQSGSVTNSGAWQIYTETGLVTKEIANDDFRNQNTGEIDCLAISEAKRIIYVIECKVLQLPSDFLSYRNRITHLHGKYREQLQKKVDFVKSKYKDYSIRPILLLDKGFTTIRQYPNNSDNLRILTLNLLKEEL</sequence>
<gene>
    <name evidence="2" type="ORF">CYK18_04665</name>
    <name evidence="1" type="ORF">CYK19_01565</name>
</gene>
<accession>A0A2I1U137</accession>
<evidence type="ECO:0000313" key="4">
    <source>
        <dbReference type="Proteomes" id="UP000234971"/>
    </source>
</evidence>
<evidence type="ECO:0000313" key="2">
    <source>
        <dbReference type="EMBL" id="PLA60408.1"/>
    </source>
</evidence>